<dbReference type="Proteomes" id="UP001165652">
    <property type="component" value="Unassembled WGS sequence"/>
</dbReference>
<protein>
    <recommendedName>
        <fullName evidence="5">Peptidase M15A C-terminal domain-containing protein</fullName>
    </recommendedName>
</protein>
<keyword evidence="2" id="KW-0732">Signal</keyword>
<accession>A0ABT5J587</accession>
<dbReference type="EMBL" id="JAQQLI010000003">
    <property type="protein sequence ID" value="MDC7784815.1"/>
    <property type="molecule type" value="Genomic_DNA"/>
</dbReference>
<comment type="caution">
    <text evidence="3">The sequence shown here is derived from an EMBL/GenBank/DDBJ whole genome shotgun (WGS) entry which is preliminary data.</text>
</comment>
<evidence type="ECO:0000256" key="1">
    <source>
        <dbReference type="SAM" id="MobiDB-lite"/>
    </source>
</evidence>
<reference evidence="3" key="2">
    <citation type="submission" date="2023-02" db="EMBL/GenBank/DDBJ databases">
        <authorList>
            <person name="Rayyan A."/>
            <person name="Meyer T."/>
            <person name="Kyndt J.A."/>
        </authorList>
    </citation>
    <scope>NUCLEOTIDE SEQUENCE</scope>
    <source>
        <strain evidence="3">DSM 9987</strain>
    </source>
</reference>
<keyword evidence="4" id="KW-1185">Reference proteome</keyword>
<name>A0ABT5J587_RHOTP</name>
<proteinExistence type="predicted"/>
<evidence type="ECO:0008006" key="5">
    <source>
        <dbReference type="Google" id="ProtNLM"/>
    </source>
</evidence>
<organism evidence="3 4">
    <name type="scientific">Rhodoplanes tepidamans</name>
    <name type="common">Rhodoplanes cryptolactis</name>
    <dbReference type="NCBI Taxonomy" id="200616"/>
    <lineage>
        <taxon>Bacteria</taxon>
        <taxon>Pseudomonadati</taxon>
        <taxon>Pseudomonadota</taxon>
        <taxon>Alphaproteobacteria</taxon>
        <taxon>Hyphomicrobiales</taxon>
        <taxon>Nitrobacteraceae</taxon>
        <taxon>Rhodoplanes</taxon>
    </lineage>
</organism>
<feature type="signal peptide" evidence="2">
    <location>
        <begin position="1"/>
        <end position="20"/>
    </location>
</feature>
<evidence type="ECO:0000313" key="4">
    <source>
        <dbReference type="Proteomes" id="UP001165652"/>
    </source>
</evidence>
<sequence length="176" mass="18807">MKRVTIAAAVLLAAVSTAEARRAAFQTGGRLECDDRYPWTCDVRGWEVPASRAPIRQRGDALPRVAGLVAPLATKAAEIVTACGSQIISSVRNTLVAGTRRVSLHATGQAVDLRGNPSCIYSMLHGWPGGATTDYGRVNHVHISYGGREHGLRFTHGSSRKNNAGRHSRARGGKAR</sequence>
<feature type="region of interest" description="Disordered" evidence="1">
    <location>
        <begin position="152"/>
        <end position="176"/>
    </location>
</feature>
<feature type="compositionally biased region" description="Basic residues" evidence="1">
    <location>
        <begin position="163"/>
        <end position="176"/>
    </location>
</feature>
<evidence type="ECO:0000313" key="3">
    <source>
        <dbReference type="EMBL" id="MDC7784815.1"/>
    </source>
</evidence>
<reference evidence="3" key="1">
    <citation type="journal article" date="2023" name="Microbiol Resour">
        <title>Genome Sequences of Rhodoplanes serenus and Two Thermotolerant Strains, Rhodoplanes tepidamans and 'Rhodoplanes cryptolactis,' Further Refine the Genus.</title>
        <authorList>
            <person name="Rayyan A.A."/>
            <person name="Kyndt J.A."/>
        </authorList>
    </citation>
    <scope>NUCLEOTIDE SEQUENCE</scope>
    <source>
        <strain evidence="3">DSM 9987</strain>
    </source>
</reference>
<gene>
    <name evidence="3" type="ORF">PQJ73_03885</name>
</gene>
<evidence type="ECO:0000256" key="2">
    <source>
        <dbReference type="SAM" id="SignalP"/>
    </source>
</evidence>
<dbReference type="RefSeq" id="WP_272775661.1">
    <property type="nucleotide sequence ID" value="NZ_JAQQLI010000003.1"/>
</dbReference>
<feature type="chain" id="PRO_5046547857" description="Peptidase M15A C-terminal domain-containing protein" evidence="2">
    <location>
        <begin position="21"/>
        <end position="176"/>
    </location>
</feature>